<evidence type="ECO:0000313" key="1">
    <source>
        <dbReference type="EMBL" id="KAA6400678.1"/>
    </source>
</evidence>
<name>A0A5J4WZZ7_9EUKA</name>
<sequence>MVSLSQQIPVKQNQCLLMNFVVVFLFGTDGPIGIFETFHVVKYFKKAQGFLTADGKVFARSYWDVEKKYKYSFTPIDPKFFGGEKIIHINNHVPFDAIELNTHILTKKIHHTALNKDGRILSIRYEDGSVRDATDYVSELVNADGEGEGMKIKHFQYIAMSFMFRFD</sequence>
<dbReference type="AlphaFoldDB" id="A0A5J4WZZ7"/>
<comment type="caution">
    <text evidence="1">The sequence shown here is derived from an EMBL/GenBank/DDBJ whole genome shotgun (WGS) entry which is preliminary data.</text>
</comment>
<evidence type="ECO:0000313" key="2">
    <source>
        <dbReference type="Proteomes" id="UP000324800"/>
    </source>
</evidence>
<accession>A0A5J4WZZ7</accession>
<dbReference type="EMBL" id="SNRW01000522">
    <property type="protein sequence ID" value="KAA6400678.1"/>
    <property type="molecule type" value="Genomic_DNA"/>
</dbReference>
<organism evidence="1 2">
    <name type="scientific">Streblomastix strix</name>
    <dbReference type="NCBI Taxonomy" id="222440"/>
    <lineage>
        <taxon>Eukaryota</taxon>
        <taxon>Metamonada</taxon>
        <taxon>Preaxostyla</taxon>
        <taxon>Oxymonadida</taxon>
        <taxon>Streblomastigidae</taxon>
        <taxon>Streblomastix</taxon>
    </lineage>
</organism>
<protein>
    <submittedName>
        <fullName evidence="1">Uncharacterized protein</fullName>
    </submittedName>
</protein>
<dbReference type="Proteomes" id="UP000324800">
    <property type="component" value="Unassembled WGS sequence"/>
</dbReference>
<gene>
    <name evidence="1" type="ORF">EZS28_003789</name>
</gene>
<reference evidence="1 2" key="1">
    <citation type="submission" date="2019-03" db="EMBL/GenBank/DDBJ databases">
        <title>Single cell metagenomics reveals metabolic interactions within the superorganism composed of flagellate Streblomastix strix and complex community of Bacteroidetes bacteria on its surface.</title>
        <authorList>
            <person name="Treitli S.C."/>
            <person name="Kolisko M."/>
            <person name="Husnik F."/>
            <person name="Keeling P."/>
            <person name="Hampl V."/>
        </authorList>
    </citation>
    <scope>NUCLEOTIDE SEQUENCE [LARGE SCALE GENOMIC DNA]</scope>
    <source>
        <strain evidence="1">ST1C</strain>
    </source>
</reference>
<proteinExistence type="predicted"/>